<name>A0ABQ0CC68_9PROT</name>
<dbReference type="SUPFAM" id="SSF48557">
    <property type="entry name" value="L-aspartase-like"/>
    <property type="match status" value="1"/>
</dbReference>
<dbReference type="EC" id="4.3.2.1" evidence="3 5"/>
<reference evidence="8 9" key="1">
    <citation type="submission" date="2024-09" db="EMBL/GenBank/DDBJ databases">
        <title>Draft genome sequence of Candidatus Magnetaquicoccaceae bacterium FCR-1.</title>
        <authorList>
            <person name="Shimoshige H."/>
            <person name="Shimamura S."/>
            <person name="Taoka A."/>
            <person name="Kobayashi H."/>
            <person name="Maekawa T."/>
        </authorList>
    </citation>
    <scope>NUCLEOTIDE SEQUENCE [LARGE SCALE GENOMIC DNA]</scope>
    <source>
        <strain evidence="8 9">FCR-1</strain>
    </source>
</reference>
<dbReference type="NCBIfam" id="TIGR00838">
    <property type="entry name" value="argH"/>
    <property type="match status" value="1"/>
</dbReference>
<dbReference type="PRINTS" id="PR00145">
    <property type="entry name" value="ARGSUCLYASE"/>
</dbReference>
<organism evidence="8 9">
    <name type="scientific">Candidatus Magnetaquiglobus chichijimensis</name>
    <dbReference type="NCBI Taxonomy" id="3141448"/>
    <lineage>
        <taxon>Bacteria</taxon>
        <taxon>Pseudomonadati</taxon>
        <taxon>Pseudomonadota</taxon>
        <taxon>Magnetococcia</taxon>
        <taxon>Magnetococcales</taxon>
        <taxon>Candidatus Magnetaquicoccaceae</taxon>
        <taxon>Candidatus Magnetaquiglobus</taxon>
    </lineage>
</organism>
<accession>A0ABQ0CC68</accession>
<proteinExistence type="inferred from homology"/>
<dbReference type="PANTHER" id="PTHR43814">
    <property type="entry name" value="ARGININOSUCCINATE LYASE"/>
    <property type="match status" value="1"/>
</dbReference>
<dbReference type="GO" id="GO:0004056">
    <property type="term" value="F:argininosuccinate lyase activity"/>
    <property type="evidence" value="ECO:0007669"/>
    <property type="project" value="UniProtKB-EC"/>
</dbReference>
<sequence>MSKSKPWGGRFSQPTDAFMESFSASIHYDSRLFRQDIQGSMTHCRMLARQGIIAESEADLIVEGLARVKVEIEEGRLPFRDDQEDIHMHVEDRLRELIGPVAGKLHTARSRNDQVATDLRLWLREEVDAIREALRSLQRILLTLAETHVETVMPGFTHLQNAQPVSFGHHLMAYFEMFDRDRQRFGEARKRINQLPLGSAALAGTPFPIDRAWVAKELGFEGICRNSLDAVSDRDFVIETAAACSLVMMHLSRFSEELILWSSPAFGFVELSDAFATGSSIMPQKKNPDAPELVRGKSGRVTGHLMGLLTMMKGLPLAYNRDMQEDKEAIFDIIETVRGCLKVFAGMLAEIRVHQKAMAAAAKVGFTTATDLADYLVRQGIPFRKAHEVSGRLVRLCVESGRTLEQLSLAEMQAADPRIGADVVEVLTVTASINARKVVGGTAFATVRAAIEAARSQVV</sequence>
<evidence type="ECO:0000259" key="7">
    <source>
        <dbReference type="Pfam" id="PF14698"/>
    </source>
</evidence>
<comment type="similarity">
    <text evidence="5">Belongs to the lyase 1 family. Argininosuccinate lyase subfamily.</text>
</comment>
<dbReference type="EMBL" id="BAAFGK010000005">
    <property type="protein sequence ID" value="GAB0058472.1"/>
    <property type="molecule type" value="Genomic_DNA"/>
</dbReference>
<evidence type="ECO:0000313" key="9">
    <source>
        <dbReference type="Proteomes" id="UP001628193"/>
    </source>
</evidence>
<dbReference type="Pfam" id="PF14698">
    <property type="entry name" value="ASL_C2"/>
    <property type="match status" value="1"/>
</dbReference>
<dbReference type="InterPro" id="IPR024083">
    <property type="entry name" value="Fumarase/histidase_N"/>
</dbReference>
<dbReference type="InterPro" id="IPR009049">
    <property type="entry name" value="Argininosuccinate_lyase"/>
</dbReference>
<dbReference type="InterPro" id="IPR000362">
    <property type="entry name" value="Fumarate_lyase_fam"/>
</dbReference>
<dbReference type="CDD" id="cd01359">
    <property type="entry name" value="Argininosuccinate_lyase"/>
    <property type="match status" value="1"/>
</dbReference>
<dbReference type="InterPro" id="IPR029419">
    <property type="entry name" value="Arg_succ_lyase_C"/>
</dbReference>
<comment type="caution">
    <text evidence="8">The sequence shown here is derived from an EMBL/GenBank/DDBJ whole genome shotgun (WGS) entry which is preliminary data.</text>
</comment>
<dbReference type="PRINTS" id="PR00149">
    <property type="entry name" value="FUMRATELYASE"/>
</dbReference>
<evidence type="ECO:0000256" key="4">
    <source>
        <dbReference type="ARBA" id="ARBA00022571"/>
    </source>
</evidence>
<comment type="pathway">
    <text evidence="2 5">Amino-acid biosynthesis; L-arginine biosynthesis; L-arginine from L-ornithine and carbamoyl phosphate: step 3/3.</text>
</comment>
<dbReference type="Gene3D" id="1.20.200.10">
    <property type="entry name" value="Fumarase/aspartase (Central domain)"/>
    <property type="match status" value="1"/>
</dbReference>
<dbReference type="InterPro" id="IPR020557">
    <property type="entry name" value="Fumarate_lyase_CS"/>
</dbReference>
<feature type="domain" description="Argininosuccinate lyase C-terminal" evidence="7">
    <location>
        <begin position="366"/>
        <end position="434"/>
    </location>
</feature>
<dbReference type="Proteomes" id="UP001628193">
    <property type="component" value="Unassembled WGS sequence"/>
</dbReference>
<keyword evidence="9" id="KW-1185">Reference proteome</keyword>
<dbReference type="PANTHER" id="PTHR43814:SF1">
    <property type="entry name" value="ARGININOSUCCINATE LYASE"/>
    <property type="match status" value="1"/>
</dbReference>
<feature type="domain" description="Fumarate lyase N-terminal" evidence="6">
    <location>
        <begin position="9"/>
        <end position="303"/>
    </location>
</feature>
<dbReference type="Gene3D" id="1.10.275.10">
    <property type="entry name" value="Fumarase/aspartase (N-terminal domain)"/>
    <property type="match status" value="1"/>
</dbReference>
<keyword evidence="4 5" id="KW-0055">Arginine biosynthesis</keyword>
<evidence type="ECO:0000256" key="1">
    <source>
        <dbReference type="ARBA" id="ARBA00000985"/>
    </source>
</evidence>
<dbReference type="Gene3D" id="1.10.40.30">
    <property type="entry name" value="Fumarase/aspartase (C-terminal domain)"/>
    <property type="match status" value="1"/>
</dbReference>
<gene>
    <name evidence="5 8" type="primary">argH</name>
    <name evidence="8" type="ORF">SIID45300_02821</name>
</gene>
<evidence type="ECO:0000256" key="2">
    <source>
        <dbReference type="ARBA" id="ARBA00004941"/>
    </source>
</evidence>
<keyword evidence="5" id="KW-0963">Cytoplasm</keyword>
<comment type="catalytic activity">
    <reaction evidence="1 5">
        <text>2-(N(omega)-L-arginino)succinate = fumarate + L-arginine</text>
        <dbReference type="Rhea" id="RHEA:24020"/>
        <dbReference type="ChEBI" id="CHEBI:29806"/>
        <dbReference type="ChEBI" id="CHEBI:32682"/>
        <dbReference type="ChEBI" id="CHEBI:57472"/>
        <dbReference type="EC" id="4.3.2.1"/>
    </reaction>
</comment>
<dbReference type="HAMAP" id="MF_00006">
    <property type="entry name" value="Arg_succ_lyase"/>
    <property type="match status" value="1"/>
</dbReference>
<dbReference type="InterPro" id="IPR008948">
    <property type="entry name" value="L-Aspartase-like"/>
</dbReference>
<dbReference type="PROSITE" id="PS00163">
    <property type="entry name" value="FUMARATE_LYASES"/>
    <property type="match status" value="1"/>
</dbReference>
<evidence type="ECO:0000259" key="6">
    <source>
        <dbReference type="Pfam" id="PF00206"/>
    </source>
</evidence>
<protein>
    <recommendedName>
        <fullName evidence="3 5">Argininosuccinate lyase</fullName>
        <shortName evidence="5">ASAL</shortName>
        <ecNumber evidence="3 5">4.3.2.1</ecNumber>
    </recommendedName>
    <alternativeName>
        <fullName evidence="5">Arginosuccinase</fullName>
    </alternativeName>
</protein>
<dbReference type="Pfam" id="PF00206">
    <property type="entry name" value="Lyase_1"/>
    <property type="match status" value="1"/>
</dbReference>
<keyword evidence="5" id="KW-0028">Amino-acid biosynthesis</keyword>
<evidence type="ECO:0000313" key="8">
    <source>
        <dbReference type="EMBL" id="GAB0058472.1"/>
    </source>
</evidence>
<dbReference type="RefSeq" id="WP_420906194.1">
    <property type="nucleotide sequence ID" value="NZ_BAAFGK010000005.1"/>
</dbReference>
<comment type="subcellular location">
    <subcellularLocation>
        <location evidence="5">Cytoplasm</location>
    </subcellularLocation>
</comment>
<evidence type="ECO:0000256" key="5">
    <source>
        <dbReference type="HAMAP-Rule" id="MF_00006"/>
    </source>
</evidence>
<keyword evidence="5 8" id="KW-0456">Lyase</keyword>
<evidence type="ECO:0000256" key="3">
    <source>
        <dbReference type="ARBA" id="ARBA00012338"/>
    </source>
</evidence>
<dbReference type="InterPro" id="IPR022761">
    <property type="entry name" value="Fumarate_lyase_N"/>
</dbReference>